<dbReference type="Gene3D" id="3.40.50.1110">
    <property type="entry name" value="SGNH hydrolase"/>
    <property type="match status" value="1"/>
</dbReference>
<gene>
    <name evidence="5" type="ORF">Poly21_08840</name>
</gene>
<name>A0A5C6C3I9_9BACT</name>
<feature type="domain" description="Sialidase" evidence="4">
    <location>
        <begin position="322"/>
        <end position="598"/>
    </location>
</feature>
<dbReference type="SUPFAM" id="SSF50939">
    <property type="entry name" value="Sialidases"/>
    <property type="match status" value="1"/>
</dbReference>
<dbReference type="Pfam" id="PF03629">
    <property type="entry name" value="SASA"/>
    <property type="match status" value="1"/>
</dbReference>
<dbReference type="InterPro" id="IPR052940">
    <property type="entry name" value="Carb_Esterase_6"/>
</dbReference>
<dbReference type="EMBL" id="SJPU01000001">
    <property type="protein sequence ID" value="TWU18718.1"/>
    <property type="molecule type" value="Genomic_DNA"/>
</dbReference>
<sequence length="642" mass="70098">MLRISCWSRIFIASSLWLASGVAAVSRVHADPPSDRPVTNVSETVPAVPVDSDRFHLFILAGQSNMAGRGQVTDADRQPHPRVLSLGKDGNWGLAVDPLHFDKPAVVGVGVGRSFALAYAERHPGVTVGLIPCAVGGSSIDTWQPGGYHAQTQSHPWDDMQSRVQHVVGQGVLKGVLWHQGESDSNDSAAAVYEARLKELIERFRSTFEEPQLPFLIGQLGQFAERPWNDARRAVDAAQQRTAQHVARTAFVSSDGLTDKGDLTHFDASSLRTFGVRYAAAMQWIESRVPVKSFPPGDGNPRNSEGDFVRLASGRMLYVYTRFESGTSDHASATLVSRCSDDMAATWSDDDVTVIENEGDMNVMSVSLLRMADGRIALFYLQKNSLTDCRPVVRFSTDEAKTWSEPTKIIPDAQQGYYVLNNDRVIQMSSGRLIVPVALHRSPDQADPDWHGKVGCYYSDDDGIGWKRSESLLIGRSSDGVRVKAQEPGVVERQDGSLLMWVRSDQGTQYQSSSSDGGCTWSSLQPLALSSPLSPASIERIPATGDLVAVWNDHSHRDVPSSVRTPLSLAISKDDGETWSRSIPIAADPTGWYCYTAIDWADDSLLLAYVAGRQGQGRELTASVITQLPLAEIYSRLSIAGN</sequence>
<dbReference type="Pfam" id="PF13088">
    <property type="entry name" value="BNR_2"/>
    <property type="match status" value="1"/>
</dbReference>
<accession>A0A5C6C3I9</accession>
<feature type="domain" description="Sialate O-acetylesterase" evidence="3">
    <location>
        <begin position="55"/>
        <end position="282"/>
    </location>
</feature>
<dbReference type="AlphaFoldDB" id="A0A5C6C3I9"/>
<dbReference type="PANTHER" id="PTHR31988">
    <property type="entry name" value="ESTERASE, PUTATIVE (DUF303)-RELATED"/>
    <property type="match status" value="1"/>
</dbReference>
<evidence type="ECO:0000313" key="5">
    <source>
        <dbReference type="EMBL" id="TWU18718.1"/>
    </source>
</evidence>
<dbReference type="InterPro" id="IPR036278">
    <property type="entry name" value="Sialidase_sf"/>
</dbReference>
<reference evidence="5 6" key="1">
    <citation type="journal article" date="2020" name="Antonie Van Leeuwenhoek">
        <title>Rhodopirellula heiligendammensis sp. nov., Rhodopirellula pilleata sp. nov., and Rhodopirellula solitaria sp. nov. isolated from natural or artificial marine surfaces in Northern Germany and California, USA, and emended description of the genus Rhodopirellula.</title>
        <authorList>
            <person name="Kallscheuer N."/>
            <person name="Wiegand S."/>
            <person name="Jogler M."/>
            <person name="Boedeker C."/>
            <person name="Peeters S.H."/>
            <person name="Rast P."/>
            <person name="Heuer A."/>
            <person name="Jetten M.S.M."/>
            <person name="Rohde M."/>
            <person name="Jogler C."/>
        </authorList>
    </citation>
    <scope>NUCLEOTIDE SEQUENCE [LARGE SCALE GENOMIC DNA]</scope>
    <source>
        <strain evidence="5 6">Poly21</strain>
    </source>
</reference>
<dbReference type="InterPro" id="IPR036514">
    <property type="entry name" value="SGNH_hydro_sf"/>
</dbReference>
<dbReference type="PANTHER" id="PTHR31988:SF19">
    <property type="entry name" value="9-O-ACETYL-N-ACETYLNEURAMINIC ACID DEACETYLASE-RELATED"/>
    <property type="match status" value="1"/>
</dbReference>
<dbReference type="GO" id="GO:0016788">
    <property type="term" value="F:hydrolase activity, acting on ester bonds"/>
    <property type="evidence" value="ECO:0007669"/>
    <property type="project" value="UniProtKB-ARBA"/>
</dbReference>
<keyword evidence="2" id="KW-0732">Signal</keyword>
<dbReference type="Gene3D" id="2.120.10.10">
    <property type="match status" value="1"/>
</dbReference>
<evidence type="ECO:0000259" key="4">
    <source>
        <dbReference type="Pfam" id="PF13088"/>
    </source>
</evidence>
<dbReference type="Proteomes" id="UP000319908">
    <property type="component" value="Unassembled WGS sequence"/>
</dbReference>
<proteinExistence type="predicted"/>
<dbReference type="InterPro" id="IPR011040">
    <property type="entry name" value="Sialidase"/>
</dbReference>
<keyword evidence="6" id="KW-1185">Reference proteome</keyword>
<evidence type="ECO:0000256" key="1">
    <source>
        <dbReference type="ARBA" id="ARBA00022801"/>
    </source>
</evidence>
<dbReference type="RefSeq" id="WP_146405711.1">
    <property type="nucleotide sequence ID" value="NZ_SJPU01000001.1"/>
</dbReference>
<protein>
    <recommendedName>
        <fullName evidence="7">Carbohydrate acetyl esterase/feruloyl esterase</fullName>
    </recommendedName>
</protein>
<comment type="caution">
    <text evidence="5">The sequence shown here is derived from an EMBL/GenBank/DDBJ whole genome shotgun (WGS) entry which is preliminary data.</text>
</comment>
<feature type="chain" id="PRO_5022893737" description="Carbohydrate acetyl esterase/feruloyl esterase" evidence="2">
    <location>
        <begin position="31"/>
        <end position="642"/>
    </location>
</feature>
<evidence type="ECO:0000259" key="3">
    <source>
        <dbReference type="Pfam" id="PF03629"/>
    </source>
</evidence>
<dbReference type="OrthoDB" id="235891at2"/>
<organism evidence="5 6">
    <name type="scientific">Allorhodopirellula heiligendammensis</name>
    <dbReference type="NCBI Taxonomy" id="2714739"/>
    <lineage>
        <taxon>Bacteria</taxon>
        <taxon>Pseudomonadati</taxon>
        <taxon>Planctomycetota</taxon>
        <taxon>Planctomycetia</taxon>
        <taxon>Pirellulales</taxon>
        <taxon>Pirellulaceae</taxon>
        <taxon>Allorhodopirellula</taxon>
    </lineage>
</organism>
<evidence type="ECO:0000256" key="2">
    <source>
        <dbReference type="SAM" id="SignalP"/>
    </source>
</evidence>
<dbReference type="SUPFAM" id="SSF52266">
    <property type="entry name" value="SGNH hydrolase"/>
    <property type="match status" value="1"/>
</dbReference>
<evidence type="ECO:0008006" key="7">
    <source>
        <dbReference type="Google" id="ProtNLM"/>
    </source>
</evidence>
<keyword evidence="1" id="KW-0378">Hydrolase</keyword>
<dbReference type="InterPro" id="IPR005181">
    <property type="entry name" value="SASA"/>
</dbReference>
<dbReference type="CDD" id="cd15482">
    <property type="entry name" value="Sialidase_non-viral"/>
    <property type="match status" value="1"/>
</dbReference>
<feature type="signal peptide" evidence="2">
    <location>
        <begin position="1"/>
        <end position="30"/>
    </location>
</feature>
<evidence type="ECO:0000313" key="6">
    <source>
        <dbReference type="Proteomes" id="UP000319908"/>
    </source>
</evidence>